<feature type="compositionally biased region" description="Low complexity" evidence="1">
    <location>
        <begin position="406"/>
        <end position="416"/>
    </location>
</feature>
<feature type="compositionally biased region" description="Polar residues" evidence="1">
    <location>
        <begin position="382"/>
        <end position="391"/>
    </location>
</feature>
<proteinExistence type="predicted"/>
<feature type="compositionally biased region" description="Polar residues" evidence="1">
    <location>
        <begin position="706"/>
        <end position="731"/>
    </location>
</feature>
<feature type="region of interest" description="Disordered" evidence="1">
    <location>
        <begin position="575"/>
        <end position="734"/>
    </location>
</feature>
<feature type="compositionally biased region" description="Acidic residues" evidence="1">
    <location>
        <begin position="635"/>
        <end position="655"/>
    </location>
</feature>
<feature type="compositionally biased region" description="Basic and acidic residues" evidence="1">
    <location>
        <begin position="194"/>
        <end position="207"/>
    </location>
</feature>
<gene>
    <name evidence="4" type="ORF">BG006_009501</name>
</gene>
<feature type="compositionally biased region" description="Low complexity" evidence="1">
    <location>
        <begin position="751"/>
        <end position="783"/>
    </location>
</feature>
<keyword evidence="2" id="KW-0472">Membrane</keyword>
<accession>A0A9P5SH16</accession>
<evidence type="ECO:0000313" key="4">
    <source>
        <dbReference type="EMBL" id="KAF9327148.1"/>
    </source>
</evidence>
<organism evidence="4 5">
    <name type="scientific">Podila minutissima</name>
    <dbReference type="NCBI Taxonomy" id="64525"/>
    <lineage>
        <taxon>Eukaryota</taxon>
        <taxon>Fungi</taxon>
        <taxon>Fungi incertae sedis</taxon>
        <taxon>Mucoromycota</taxon>
        <taxon>Mortierellomycotina</taxon>
        <taxon>Mortierellomycetes</taxon>
        <taxon>Mortierellales</taxon>
        <taxon>Mortierellaceae</taxon>
        <taxon>Podila</taxon>
    </lineage>
</organism>
<feature type="chain" id="PRO_5040516054" evidence="3">
    <location>
        <begin position="25"/>
        <end position="880"/>
    </location>
</feature>
<feature type="region of interest" description="Disordered" evidence="1">
    <location>
        <begin position="514"/>
        <end position="533"/>
    </location>
</feature>
<feature type="compositionally biased region" description="Polar residues" evidence="1">
    <location>
        <begin position="209"/>
        <end position="224"/>
    </location>
</feature>
<dbReference type="EMBL" id="JAAAUY010000696">
    <property type="protein sequence ID" value="KAF9327148.1"/>
    <property type="molecule type" value="Genomic_DNA"/>
</dbReference>
<feature type="compositionally biased region" description="Polar residues" evidence="1">
    <location>
        <begin position="430"/>
        <end position="448"/>
    </location>
</feature>
<reference evidence="4" key="1">
    <citation type="journal article" date="2020" name="Fungal Divers.">
        <title>Resolving the Mortierellaceae phylogeny through synthesis of multi-gene phylogenetics and phylogenomics.</title>
        <authorList>
            <person name="Vandepol N."/>
            <person name="Liber J."/>
            <person name="Desiro A."/>
            <person name="Na H."/>
            <person name="Kennedy M."/>
            <person name="Barry K."/>
            <person name="Grigoriev I.V."/>
            <person name="Miller A.N."/>
            <person name="O'Donnell K."/>
            <person name="Stajich J.E."/>
            <person name="Bonito G."/>
        </authorList>
    </citation>
    <scope>NUCLEOTIDE SEQUENCE</scope>
    <source>
        <strain evidence="4">NVP1</strain>
    </source>
</reference>
<keyword evidence="5" id="KW-1185">Reference proteome</keyword>
<feature type="transmembrane region" description="Helical" evidence="2">
    <location>
        <begin position="164"/>
        <end position="186"/>
    </location>
</feature>
<feature type="compositionally biased region" description="Low complexity" evidence="1">
    <location>
        <begin position="800"/>
        <end position="811"/>
    </location>
</feature>
<feature type="region of interest" description="Disordered" evidence="1">
    <location>
        <begin position="132"/>
        <end position="160"/>
    </location>
</feature>
<feature type="compositionally biased region" description="Basic and acidic residues" evidence="1">
    <location>
        <begin position="250"/>
        <end position="261"/>
    </location>
</feature>
<feature type="compositionally biased region" description="Pro residues" evidence="1">
    <location>
        <begin position="298"/>
        <end position="318"/>
    </location>
</feature>
<evidence type="ECO:0000313" key="5">
    <source>
        <dbReference type="Proteomes" id="UP000696485"/>
    </source>
</evidence>
<evidence type="ECO:0000256" key="1">
    <source>
        <dbReference type="SAM" id="MobiDB-lite"/>
    </source>
</evidence>
<feature type="compositionally biased region" description="Polar residues" evidence="1">
    <location>
        <begin position="666"/>
        <end position="676"/>
    </location>
</feature>
<feature type="compositionally biased region" description="Low complexity" evidence="1">
    <location>
        <begin position="132"/>
        <end position="149"/>
    </location>
</feature>
<protein>
    <submittedName>
        <fullName evidence="4">Uncharacterized protein</fullName>
    </submittedName>
</protein>
<feature type="compositionally biased region" description="Low complexity" evidence="1">
    <location>
        <begin position="470"/>
        <end position="501"/>
    </location>
</feature>
<evidence type="ECO:0000256" key="2">
    <source>
        <dbReference type="SAM" id="Phobius"/>
    </source>
</evidence>
<keyword evidence="2" id="KW-1133">Transmembrane helix</keyword>
<name>A0A9P5SH16_9FUNG</name>
<feature type="region of interest" description="Disordered" evidence="1">
    <location>
        <begin position="470"/>
        <end position="505"/>
    </location>
</feature>
<keyword evidence="2" id="KW-0812">Transmembrane</keyword>
<dbReference type="AlphaFoldDB" id="A0A9P5SH16"/>
<keyword evidence="3" id="KW-0732">Signal</keyword>
<feature type="signal peptide" evidence="3">
    <location>
        <begin position="1"/>
        <end position="24"/>
    </location>
</feature>
<comment type="caution">
    <text evidence="4">The sequence shown here is derived from an EMBL/GenBank/DDBJ whole genome shotgun (WGS) entry which is preliminary data.</text>
</comment>
<sequence>MLTKKQGVTAVLAVVLSSINSTWADVVFVKYPANTRINPGDPIVVKWTQVVPATVSSEPFTLLLRALSGQSYVIQRGVAQNLLTLNVNIPANATGGLHSFRADYPGTGGSSSNQITITGRIVNITTTTTAAATLPPNTASTISTTPTPHTSEDNKESSGGLSGAALGGIIGGVVVFFLLIALIFFFRHRRRVRERSDHSKPDNKENYGHLSSRNGSVAMTTRSMNGPGPVDPPPQGTNISGPLSVAPSYEKQRPSRDDHNGPHSPQHMQHQGRNPFEEDRPPMGGATSLSPRQQHQPYQPPQITPPPPRPFQQGPPPYNNQQSGYTLPPHQQGRGQSPFHDSRDSFESEAESAYDPRVNQANLHGPAPMMRGPPLNGIGLSHSPSGRSNMSDPRPQGSMSPALHHQQQQQQQQQRQAGSMSPMQSHRPMTPTNHQQYAQNPENRSQSPFAHAGTPRQREIEMQPLDIQQHQFEQQQRVFQRQQQQQQQQQQQLPQQEQQNQHAAPFAPVARTALSPFNPTQYDDKTEIDEDGVPVYNGYRDTIFGAYVQTLEDDEDDSGDDRAKVPTPIVPAGAMALGNQVQQQQVKTEDDSQEMGAAGVQRKKSVKFTGVPASGPIVVPQTQEGQQSKQKPLDAADDLEEEEEDEDGYYDDEDDIKMRLMETEVPNPTVSNTSANRPFINTAPGVGSPAMSSNSAQVLSPVRSLASPTSPYQQHQPVSKSSPVLDTTSPFGNGFYEDVLAAVDNHGVTSPVSPRQQQQLSLSPRQQHQPLSPRQQHQQQMPVLPQPVPRSPEPNQHYIQQQHLPLPQSQHLTKEVYGAPSPRIAPATARHQQQDHYNRNQPPSPRAPMAKAMSPRSAARQPHSQGRDDEESAFYESQLI</sequence>
<dbReference type="Proteomes" id="UP000696485">
    <property type="component" value="Unassembled WGS sequence"/>
</dbReference>
<feature type="region of interest" description="Disordered" evidence="1">
    <location>
        <begin position="192"/>
        <end position="456"/>
    </location>
</feature>
<feature type="compositionally biased region" description="Polar residues" evidence="1">
    <location>
        <begin position="620"/>
        <end position="630"/>
    </location>
</feature>
<evidence type="ECO:0000256" key="3">
    <source>
        <dbReference type="SAM" id="SignalP"/>
    </source>
</evidence>
<feature type="region of interest" description="Disordered" evidence="1">
    <location>
        <begin position="746"/>
        <end position="880"/>
    </location>
</feature>